<reference evidence="2" key="1">
    <citation type="submission" date="2018-05" db="EMBL/GenBank/DDBJ databases">
        <authorList>
            <person name="Lanie J.A."/>
            <person name="Ng W.-L."/>
            <person name="Kazmierczak K.M."/>
            <person name="Andrzejewski T.M."/>
            <person name="Davidsen T.M."/>
            <person name="Wayne K.J."/>
            <person name="Tettelin H."/>
            <person name="Glass J.I."/>
            <person name="Rusch D."/>
            <person name="Podicherti R."/>
            <person name="Tsui H.-C.T."/>
            <person name="Winkler M.E."/>
        </authorList>
    </citation>
    <scope>NUCLEOTIDE SEQUENCE</scope>
</reference>
<organism evidence="2">
    <name type="scientific">marine metagenome</name>
    <dbReference type="NCBI Taxonomy" id="408172"/>
    <lineage>
        <taxon>unclassified sequences</taxon>
        <taxon>metagenomes</taxon>
        <taxon>ecological metagenomes</taxon>
    </lineage>
</organism>
<evidence type="ECO:0000313" key="2">
    <source>
        <dbReference type="EMBL" id="SVD59402.1"/>
    </source>
</evidence>
<keyword evidence="1" id="KW-0812">Transmembrane</keyword>
<sequence length="151" mass="17162">VQKTDNNVNNSKVYTLYYAFFLIPLMITIIGVMFFFVFKVLTFETNSPNDYLTEIQIGSATKRWQAAFELSKILSNSSRVPKDKVFMEKMINLYNKSIHDDPLVRTYLAMAMGCTGHEEFGPSLMEGLKDRDAVTRLAAIKSLGNIKYVPA</sequence>
<dbReference type="EMBL" id="UINC01160637">
    <property type="protein sequence ID" value="SVD59402.1"/>
    <property type="molecule type" value="Genomic_DNA"/>
</dbReference>
<name>A0A382WKV0_9ZZZZ</name>
<dbReference type="InterPro" id="IPR011989">
    <property type="entry name" value="ARM-like"/>
</dbReference>
<keyword evidence="1" id="KW-1133">Transmembrane helix</keyword>
<proteinExistence type="predicted"/>
<protein>
    <recommendedName>
        <fullName evidence="3">HEAT repeat domain-containing protein</fullName>
    </recommendedName>
</protein>
<dbReference type="Gene3D" id="1.25.10.10">
    <property type="entry name" value="Leucine-rich Repeat Variant"/>
    <property type="match status" value="1"/>
</dbReference>
<dbReference type="InterPro" id="IPR016024">
    <property type="entry name" value="ARM-type_fold"/>
</dbReference>
<gene>
    <name evidence="2" type="ORF">METZ01_LOCUS412256</name>
</gene>
<evidence type="ECO:0000256" key="1">
    <source>
        <dbReference type="SAM" id="Phobius"/>
    </source>
</evidence>
<feature type="transmembrane region" description="Helical" evidence="1">
    <location>
        <begin position="16"/>
        <end position="38"/>
    </location>
</feature>
<feature type="non-terminal residue" evidence="2">
    <location>
        <position position="1"/>
    </location>
</feature>
<feature type="non-terminal residue" evidence="2">
    <location>
        <position position="151"/>
    </location>
</feature>
<dbReference type="AlphaFoldDB" id="A0A382WKV0"/>
<keyword evidence="1" id="KW-0472">Membrane</keyword>
<dbReference type="SUPFAM" id="SSF48371">
    <property type="entry name" value="ARM repeat"/>
    <property type="match status" value="1"/>
</dbReference>
<evidence type="ECO:0008006" key="3">
    <source>
        <dbReference type="Google" id="ProtNLM"/>
    </source>
</evidence>
<accession>A0A382WKV0</accession>